<dbReference type="RefSeq" id="WP_052376259.1">
    <property type="nucleotide sequence ID" value="NZ_ASRX01000054.1"/>
</dbReference>
<evidence type="ECO:0000313" key="2">
    <source>
        <dbReference type="EMBL" id="EYF02831.1"/>
    </source>
</evidence>
<dbReference type="AlphaFoldDB" id="A0A017T2P5"/>
<feature type="domain" description="DUF4266" evidence="1">
    <location>
        <begin position="37"/>
        <end position="84"/>
    </location>
</feature>
<reference evidence="2 3" key="1">
    <citation type="submission" date="2013-05" db="EMBL/GenBank/DDBJ databases">
        <title>Genome assembly of Chondromyces apiculatus DSM 436.</title>
        <authorList>
            <person name="Sharma G."/>
            <person name="Khatri I."/>
            <person name="Kaur C."/>
            <person name="Mayilraj S."/>
            <person name="Subramanian S."/>
        </authorList>
    </citation>
    <scope>NUCLEOTIDE SEQUENCE [LARGE SCALE GENOMIC DNA]</scope>
    <source>
        <strain evidence="2 3">DSM 436</strain>
    </source>
</reference>
<gene>
    <name evidence="2" type="ORF">CAP_6411</name>
</gene>
<comment type="caution">
    <text evidence="2">The sequence shown here is derived from an EMBL/GenBank/DDBJ whole genome shotgun (WGS) entry which is preliminary data.</text>
</comment>
<dbReference type="EMBL" id="ASRX01000054">
    <property type="protein sequence ID" value="EYF02831.1"/>
    <property type="molecule type" value="Genomic_DNA"/>
</dbReference>
<keyword evidence="3" id="KW-1185">Reference proteome</keyword>
<proteinExistence type="predicted"/>
<dbReference type="InterPro" id="IPR025362">
    <property type="entry name" value="DUF4266"/>
</dbReference>
<dbReference type="Pfam" id="PF14086">
    <property type="entry name" value="DUF4266"/>
    <property type="match status" value="1"/>
</dbReference>
<dbReference type="PROSITE" id="PS51257">
    <property type="entry name" value="PROKAR_LIPOPROTEIN"/>
    <property type="match status" value="1"/>
</dbReference>
<evidence type="ECO:0000259" key="1">
    <source>
        <dbReference type="Pfam" id="PF14086"/>
    </source>
</evidence>
<protein>
    <recommendedName>
        <fullName evidence="1">DUF4266 domain-containing protein</fullName>
    </recommendedName>
</protein>
<organism evidence="2 3">
    <name type="scientific">Chondromyces apiculatus DSM 436</name>
    <dbReference type="NCBI Taxonomy" id="1192034"/>
    <lineage>
        <taxon>Bacteria</taxon>
        <taxon>Pseudomonadati</taxon>
        <taxon>Myxococcota</taxon>
        <taxon>Polyangia</taxon>
        <taxon>Polyangiales</taxon>
        <taxon>Polyangiaceae</taxon>
        <taxon>Chondromyces</taxon>
    </lineage>
</organism>
<dbReference type="STRING" id="1192034.CAP_6411"/>
<accession>A0A017T2P5</accession>
<evidence type="ECO:0000313" key="3">
    <source>
        <dbReference type="Proteomes" id="UP000019678"/>
    </source>
</evidence>
<sequence length="84" mass="8465">MTAIARRFTPRAFPLGRVLALNALLAGLLALSACTHVVPYDRARLAHPTMAIGPSAGPGESHMQAVHEGATGGAVGAESGCGCN</sequence>
<name>A0A017T2P5_9BACT</name>
<dbReference type="Proteomes" id="UP000019678">
    <property type="component" value="Unassembled WGS sequence"/>
</dbReference>